<feature type="compositionally biased region" description="Gly residues" evidence="1">
    <location>
        <begin position="39"/>
        <end position="52"/>
    </location>
</feature>
<reference evidence="2 3" key="2">
    <citation type="submission" date="2019-11" db="EMBL/GenBank/DDBJ databases">
        <title>A de novo genome assembly of a pear dwarfing rootstock.</title>
        <authorList>
            <person name="Wang F."/>
            <person name="Wang J."/>
            <person name="Li S."/>
            <person name="Zhang Y."/>
            <person name="Fang M."/>
            <person name="Ma L."/>
            <person name="Zhao Y."/>
            <person name="Jiang S."/>
        </authorList>
    </citation>
    <scope>NUCLEOTIDE SEQUENCE [LARGE SCALE GENOMIC DNA]</scope>
    <source>
        <strain evidence="2">S2</strain>
        <tissue evidence="2">Leaf</tissue>
    </source>
</reference>
<keyword evidence="3" id="KW-1185">Reference proteome</keyword>
<reference evidence="2 3" key="1">
    <citation type="submission" date="2019-09" db="EMBL/GenBank/DDBJ databases">
        <authorList>
            <person name="Ou C."/>
        </authorList>
    </citation>
    <scope>NUCLEOTIDE SEQUENCE [LARGE SCALE GENOMIC DNA]</scope>
    <source>
        <strain evidence="2">S2</strain>
        <tissue evidence="2">Leaf</tissue>
    </source>
</reference>
<dbReference type="EMBL" id="SMOL01000294">
    <property type="protein sequence ID" value="KAB2620708.1"/>
    <property type="molecule type" value="Genomic_DNA"/>
</dbReference>
<protein>
    <submittedName>
        <fullName evidence="2">Glutenin high molecular weight subunit PW212-like</fullName>
    </submittedName>
</protein>
<accession>A0A5N5GZF7</accession>
<evidence type="ECO:0000256" key="1">
    <source>
        <dbReference type="SAM" id="MobiDB-lite"/>
    </source>
</evidence>
<evidence type="ECO:0000313" key="2">
    <source>
        <dbReference type="EMBL" id="KAB2620708.1"/>
    </source>
</evidence>
<dbReference type="AlphaFoldDB" id="A0A5N5GZF7"/>
<proteinExistence type="predicted"/>
<organism evidence="2 3">
    <name type="scientific">Pyrus ussuriensis x Pyrus communis</name>
    <dbReference type="NCBI Taxonomy" id="2448454"/>
    <lineage>
        <taxon>Eukaryota</taxon>
        <taxon>Viridiplantae</taxon>
        <taxon>Streptophyta</taxon>
        <taxon>Embryophyta</taxon>
        <taxon>Tracheophyta</taxon>
        <taxon>Spermatophyta</taxon>
        <taxon>Magnoliopsida</taxon>
        <taxon>eudicotyledons</taxon>
        <taxon>Gunneridae</taxon>
        <taxon>Pentapetalae</taxon>
        <taxon>rosids</taxon>
        <taxon>fabids</taxon>
        <taxon>Rosales</taxon>
        <taxon>Rosaceae</taxon>
        <taxon>Amygdaloideae</taxon>
        <taxon>Maleae</taxon>
        <taxon>Pyrus</taxon>
    </lineage>
</organism>
<feature type="compositionally biased region" description="Polar residues" evidence="1">
    <location>
        <begin position="111"/>
        <end position="120"/>
    </location>
</feature>
<feature type="region of interest" description="Disordered" evidence="1">
    <location>
        <begin position="24"/>
        <end position="58"/>
    </location>
</feature>
<feature type="region of interest" description="Disordered" evidence="1">
    <location>
        <begin position="92"/>
        <end position="125"/>
    </location>
</feature>
<comment type="caution">
    <text evidence="2">The sequence shown here is derived from an EMBL/GenBank/DDBJ whole genome shotgun (WGS) entry which is preliminary data.</text>
</comment>
<name>A0A5N5GZF7_9ROSA</name>
<evidence type="ECO:0000313" key="3">
    <source>
        <dbReference type="Proteomes" id="UP000327157"/>
    </source>
</evidence>
<dbReference type="OrthoDB" id="1751882at2759"/>
<dbReference type="Proteomes" id="UP000327157">
    <property type="component" value="Unassembled WGS sequence"/>
</dbReference>
<gene>
    <name evidence="2" type="ORF">D8674_037688</name>
</gene>
<feature type="compositionally biased region" description="Low complexity" evidence="1">
    <location>
        <begin position="92"/>
        <end position="105"/>
    </location>
</feature>
<sequence length="187" mass="20495">MATTTHCETYQDFYEILLRIEDSENMSSDSEEEEKDGGRFAGGTRGQRQGDGGRGRAPVCRRCNNRHFGECRCGSSGCFTYGQMGHRAANCPQSQQQKPQQTFMPPHAPIQQIQGPSSYGQAGRGGAYHYQGDQVVLSGFREDSFSRERLLLVVQGHRGSLVSPVRGVVLRVAVVRLPGVPSSCGVR</sequence>